<dbReference type="HOGENOM" id="CLU_694782_0_0_1"/>
<feature type="coiled-coil region" evidence="1">
    <location>
        <begin position="28"/>
        <end position="55"/>
    </location>
</feature>
<dbReference type="AlphaFoldDB" id="A0A0C9UY24"/>
<sequence>MNVSLNGSDGYHNLEQQSPEDDQRLVKLNQQQENYDDLSKDFEEIKQKSGNLEERFNKLFFQAQRYEESLSFQLDQMRKERMDDDNKLRHKLDDVKRIFAGYSAPDHRIQITEAMDTMKRELLQSFKKQLAEYIPPIVDRLIQSETAILTELFHAHREWMDNQSGLSQRHDDLVNSLNGLKAVVENWTEQASETNIFFNSGNLAHELVQYENKSENNEKRVSSAYLDDQGNTPQEIGKVDCRSTPQAYETNAFFNNGNLAYEVGQSENERETAHQEIGDVDCCPAPQAHEDNISIIESIREYYSMPSGSSSAMTLTDEFAESEALFSCDSEMQVSSGAASNYKAKCSDFQLMIRYILVLAVVVLIVSSISSRGYQSNDYLYCQRIRDADINALALKL</sequence>
<proteinExistence type="predicted"/>
<accession>A0A0C9UY24</accession>
<keyword evidence="5" id="KW-1185">Reference proteome</keyword>
<feature type="region of interest" description="Disordered" evidence="2">
    <location>
        <begin position="1"/>
        <end position="21"/>
    </location>
</feature>
<evidence type="ECO:0000313" key="5">
    <source>
        <dbReference type="Proteomes" id="UP000054279"/>
    </source>
</evidence>
<keyword evidence="3" id="KW-1133">Transmembrane helix</keyword>
<feature type="transmembrane region" description="Helical" evidence="3">
    <location>
        <begin position="351"/>
        <end position="369"/>
    </location>
</feature>
<protein>
    <submittedName>
        <fullName evidence="4">Uncharacterized protein</fullName>
    </submittedName>
</protein>
<reference evidence="4 5" key="1">
    <citation type="submission" date="2014-06" db="EMBL/GenBank/DDBJ databases">
        <title>Evolutionary Origins and Diversification of the Mycorrhizal Mutualists.</title>
        <authorList>
            <consortium name="DOE Joint Genome Institute"/>
            <consortium name="Mycorrhizal Genomics Consortium"/>
            <person name="Kohler A."/>
            <person name="Kuo A."/>
            <person name="Nagy L.G."/>
            <person name="Floudas D."/>
            <person name="Copeland A."/>
            <person name="Barry K.W."/>
            <person name="Cichocki N."/>
            <person name="Veneault-Fourrey C."/>
            <person name="LaButti K."/>
            <person name="Lindquist E.A."/>
            <person name="Lipzen A."/>
            <person name="Lundell T."/>
            <person name="Morin E."/>
            <person name="Murat C."/>
            <person name="Riley R."/>
            <person name="Ohm R."/>
            <person name="Sun H."/>
            <person name="Tunlid A."/>
            <person name="Henrissat B."/>
            <person name="Grigoriev I.V."/>
            <person name="Hibbett D.S."/>
            <person name="Martin F."/>
        </authorList>
    </citation>
    <scope>NUCLEOTIDE SEQUENCE [LARGE SCALE GENOMIC DNA]</scope>
    <source>
        <strain evidence="4 5">SS14</strain>
    </source>
</reference>
<evidence type="ECO:0000256" key="2">
    <source>
        <dbReference type="SAM" id="MobiDB-lite"/>
    </source>
</evidence>
<name>A0A0C9UY24_SPHS4</name>
<evidence type="ECO:0000256" key="1">
    <source>
        <dbReference type="SAM" id="Coils"/>
    </source>
</evidence>
<organism evidence="4 5">
    <name type="scientific">Sphaerobolus stellatus (strain SS14)</name>
    <dbReference type="NCBI Taxonomy" id="990650"/>
    <lineage>
        <taxon>Eukaryota</taxon>
        <taxon>Fungi</taxon>
        <taxon>Dikarya</taxon>
        <taxon>Basidiomycota</taxon>
        <taxon>Agaricomycotina</taxon>
        <taxon>Agaricomycetes</taxon>
        <taxon>Phallomycetidae</taxon>
        <taxon>Geastrales</taxon>
        <taxon>Sphaerobolaceae</taxon>
        <taxon>Sphaerobolus</taxon>
    </lineage>
</organism>
<keyword evidence="3" id="KW-0472">Membrane</keyword>
<dbReference type="EMBL" id="KN837149">
    <property type="protein sequence ID" value="KIJ39794.1"/>
    <property type="molecule type" value="Genomic_DNA"/>
</dbReference>
<keyword evidence="1" id="KW-0175">Coiled coil</keyword>
<evidence type="ECO:0000313" key="4">
    <source>
        <dbReference type="EMBL" id="KIJ39794.1"/>
    </source>
</evidence>
<keyword evidence="3" id="KW-0812">Transmembrane</keyword>
<evidence type="ECO:0000256" key="3">
    <source>
        <dbReference type="SAM" id="Phobius"/>
    </source>
</evidence>
<dbReference type="Proteomes" id="UP000054279">
    <property type="component" value="Unassembled WGS sequence"/>
</dbReference>
<gene>
    <name evidence="4" type="ORF">M422DRAFT_49499</name>
</gene>